<keyword evidence="1" id="KW-0812">Transmembrane</keyword>
<gene>
    <name evidence="2" type="ORF">CKAH01_02662</name>
</gene>
<evidence type="ECO:0000313" key="2">
    <source>
        <dbReference type="EMBL" id="KAK2729688.1"/>
    </source>
</evidence>
<organism evidence="2 3">
    <name type="scientific">Colletotrichum kahawae</name>
    <name type="common">Coffee berry disease fungus</name>
    <dbReference type="NCBI Taxonomy" id="34407"/>
    <lineage>
        <taxon>Eukaryota</taxon>
        <taxon>Fungi</taxon>
        <taxon>Dikarya</taxon>
        <taxon>Ascomycota</taxon>
        <taxon>Pezizomycotina</taxon>
        <taxon>Sordariomycetes</taxon>
        <taxon>Hypocreomycetidae</taxon>
        <taxon>Glomerellales</taxon>
        <taxon>Glomerellaceae</taxon>
        <taxon>Colletotrichum</taxon>
        <taxon>Colletotrichum gloeosporioides species complex</taxon>
    </lineage>
</organism>
<accession>A0AAD9Y003</accession>
<dbReference type="Proteomes" id="UP001281614">
    <property type="component" value="Unassembled WGS sequence"/>
</dbReference>
<dbReference type="AlphaFoldDB" id="A0AAD9Y003"/>
<proteinExistence type="predicted"/>
<comment type="caution">
    <text evidence="2">The sequence shown here is derived from an EMBL/GenBank/DDBJ whole genome shotgun (WGS) entry which is preliminary data.</text>
</comment>
<sequence>MISTILSTLKRWIKGLVETYFWIFVLYLTMYLMMHFAKFLVWLILLIIGYREGQGPVCGSPAWLLDIYFPEEEIVAGVRFGVFLFFVACWVGIL</sequence>
<protein>
    <submittedName>
        <fullName evidence="2">Uncharacterized protein</fullName>
    </submittedName>
</protein>
<evidence type="ECO:0000313" key="3">
    <source>
        <dbReference type="Proteomes" id="UP001281614"/>
    </source>
</evidence>
<feature type="transmembrane region" description="Helical" evidence="1">
    <location>
        <begin position="74"/>
        <end position="93"/>
    </location>
</feature>
<dbReference type="EMBL" id="VYYT01000776">
    <property type="protein sequence ID" value="KAK2729688.1"/>
    <property type="molecule type" value="Genomic_DNA"/>
</dbReference>
<keyword evidence="1" id="KW-0472">Membrane</keyword>
<name>A0AAD9Y003_COLKA</name>
<keyword evidence="1" id="KW-1133">Transmembrane helix</keyword>
<feature type="transmembrane region" description="Helical" evidence="1">
    <location>
        <begin position="20"/>
        <end position="48"/>
    </location>
</feature>
<reference evidence="2" key="1">
    <citation type="submission" date="2023-02" db="EMBL/GenBank/DDBJ databases">
        <title>Colletotrichum kahawae CIFC_Que2 genome sequencing and assembly.</title>
        <authorList>
            <person name="Baroncelli R."/>
        </authorList>
    </citation>
    <scope>NUCLEOTIDE SEQUENCE</scope>
    <source>
        <strain evidence="2">CIFC_Que2</strain>
    </source>
</reference>
<evidence type="ECO:0000256" key="1">
    <source>
        <dbReference type="SAM" id="Phobius"/>
    </source>
</evidence>
<keyword evidence="3" id="KW-1185">Reference proteome</keyword>